<evidence type="ECO:0000313" key="8">
    <source>
        <dbReference type="Proteomes" id="UP000228781"/>
    </source>
</evidence>
<keyword evidence="5 6" id="KW-0472">Membrane</keyword>
<keyword evidence="3 6" id="KW-0812">Transmembrane</keyword>
<comment type="caution">
    <text evidence="7">The sequence shown here is derived from an EMBL/GenBank/DDBJ whole genome shotgun (WGS) entry which is preliminary data.</text>
</comment>
<dbReference type="PANTHER" id="PTHR30093">
    <property type="entry name" value="GENERAL SECRETION PATHWAY PROTEIN G"/>
    <property type="match status" value="1"/>
</dbReference>
<name>A0A2M8EHV9_UNCKA</name>
<reference evidence="8" key="1">
    <citation type="submission" date="2017-09" db="EMBL/GenBank/DDBJ databases">
        <title>Depth-based differentiation of microbial function through sediment-hosted aquifers and enrichment of novel symbionts in the deep terrestrial subsurface.</title>
        <authorList>
            <person name="Probst A.J."/>
            <person name="Ladd B."/>
            <person name="Jarett J.K."/>
            <person name="Geller-Mcgrath D.E."/>
            <person name="Sieber C.M.K."/>
            <person name="Emerson J.B."/>
            <person name="Anantharaman K."/>
            <person name="Thomas B.C."/>
            <person name="Malmstrom R."/>
            <person name="Stieglmeier M."/>
            <person name="Klingl A."/>
            <person name="Woyke T."/>
            <person name="Ryan C.M."/>
            <person name="Banfield J.F."/>
        </authorList>
    </citation>
    <scope>NUCLEOTIDE SEQUENCE [LARGE SCALE GENOMIC DNA]</scope>
</reference>
<evidence type="ECO:0000256" key="5">
    <source>
        <dbReference type="ARBA" id="ARBA00023136"/>
    </source>
</evidence>
<evidence type="ECO:0008006" key="9">
    <source>
        <dbReference type="Google" id="ProtNLM"/>
    </source>
</evidence>
<dbReference type="EMBL" id="PFSK01000047">
    <property type="protein sequence ID" value="PJC21849.1"/>
    <property type="molecule type" value="Genomic_DNA"/>
</dbReference>
<feature type="transmembrane region" description="Helical" evidence="6">
    <location>
        <begin position="7"/>
        <end position="28"/>
    </location>
</feature>
<evidence type="ECO:0000313" key="7">
    <source>
        <dbReference type="EMBL" id="PJC21849.1"/>
    </source>
</evidence>
<gene>
    <name evidence="7" type="ORF">CO059_03085</name>
</gene>
<sequence>MRKGFTLIELLVVIVIIAILAAVIFVALDPVTRFAQARNSRRWTDVNSVRTAINEYIVDNGGALPTGLSSGMSETQLGTAASGCDDCGTVAACADLSTPLAKYLASIPQDPSTGSAAETRYSVKIGSNNSPIIKACGAELGESIEVK</sequence>
<dbReference type="GO" id="GO:0016020">
    <property type="term" value="C:membrane"/>
    <property type="evidence" value="ECO:0007669"/>
    <property type="project" value="UniProtKB-SubCell"/>
</dbReference>
<accession>A0A2M8EHV9</accession>
<dbReference type="PROSITE" id="PS00409">
    <property type="entry name" value="PROKAR_NTER_METHYL"/>
    <property type="match status" value="1"/>
</dbReference>
<keyword evidence="2" id="KW-0488">Methylation</keyword>
<dbReference type="Pfam" id="PF07963">
    <property type="entry name" value="N_methyl"/>
    <property type="match status" value="1"/>
</dbReference>
<organism evidence="7 8">
    <name type="scientific">candidate division WWE3 bacterium CG_4_9_14_0_2_um_filter_48_10</name>
    <dbReference type="NCBI Taxonomy" id="1975078"/>
    <lineage>
        <taxon>Bacteria</taxon>
        <taxon>Katanobacteria</taxon>
    </lineage>
</organism>
<dbReference type="AlphaFoldDB" id="A0A2M8EHV9"/>
<dbReference type="NCBIfam" id="TIGR02532">
    <property type="entry name" value="IV_pilin_GFxxxE"/>
    <property type="match status" value="1"/>
</dbReference>
<evidence type="ECO:0000256" key="3">
    <source>
        <dbReference type="ARBA" id="ARBA00022692"/>
    </source>
</evidence>
<protein>
    <recommendedName>
        <fullName evidence="9">Type II secretion system protein GspG C-terminal domain-containing protein</fullName>
    </recommendedName>
</protein>
<dbReference type="SUPFAM" id="SSF54523">
    <property type="entry name" value="Pili subunits"/>
    <property type="match status" value="1"/>
</dbReference>
<proteinExistence type="predicted"/>
<evidence type="ECO:0000256" key="1">
    <source>
        <dbReference type="ARBA" id="ARBA00004167"/>
    </source>
</evidence>
<dbReference type="InterPro" id="IPR045584">
    <property type="entry name" value="Pilin-like"/>
</dbReference>
<evidence type="ECO:0000256" key="4">
    <source>
        <dbReference type="ARBA" id="ARBA00022989"/>
    </source>
</evidence>
<dbReference type="PANTHER" id="PTHR30093:SF44">
    <property type="entry name" value="TYPE II SECRETION SYSTEM CORE PROTEIN G"/>
    <property type="match status" value="1"/>
</dbReference>
<comment type="subcellular location">
    <subcellularLocation>
        <location evidence="1">Membrane</location>
        <topology evidence="1">Single-pass membrane protein</topology>
    </subcellularLocation>
</comment>
<dbReference type="InterPro" id="IPR012902">
    <property type="entry name" value="N_methyl_site"/>
</dbReference>
<dbReference type="Proteomes" id="UP000228781">
    <property type="component" value="Unassembled WGS sequence"/>
</dbReference>
<keyword evidence="4 6" id="KW-1133">Transmembrane helix</keyword>
<evidence type="ECO:0000256" key="2">
    <source>
        <dbReference type="ARBA" id="ARBA00022481"/>
    </source>
</evidence>
<dbReference type="Gene3D" id="3.30.700.10">
    <property type="entry name" value="Glycoprotein, Type 4 Pilin"/>
    <property type="match status" value="1"/>
</dbReference>
<evidence type="ECO:0000256" key="6">
    <source>
        <dbReference type="SAM" id="Phobius"/>
    </source>
</evidence>